<reference evidence="2 3" key="1">
    <citation type="submission" date="2017-02" db="EMBL/GenBank/DDBJ databases">
        <authorList>
            <person name="Peterson S.W."/>
        </authorList>
    </citation>
    <scope>NUCLEOTIDE SEQUENCE [LARGE SCALE GENOMIC DNA]</scope>
    <source>
        <strain evidence="2 3">DSM 24412</strain>
    </source>
</reference>
<dbReference type="AlphaFoldDB" id="A0A1T5BXX4"/>
<gene>
    <name evidence="2" type="ORF">SAMN03080601_00689</name>
</gene>
<protein>
    <recommendedName>
        <fullName evidence="4">Tetratricopeptide repeat-containing protein</fullName>
    </recommendedName>
</protein>
<dbReference type="KEGG" id="asx:CDL62_10510"/>
<evidence type="ECO:0000313" key="2">
    <source>
        <dbReference type="EMBL" id="SKB52208.1"/>
    </source>
</evidence>
<sequence>MNRQQFTDVMQNPSVLNEQSLEQLREVLEEYPFFQAGRLLWVKNLHNLDHIRYNNELKLAAAHIPDRSRLYSLINHISQPINLVEPEKESQELVSTEVLQKAEPESASPSPDKDEDQAAAIGEDYFSVDDVYETSSGSQVDFSDERLNNKKEEEFKSYPENIILPSADFLGFETGVASEYQLPGGNEQVSLDESRSFSEWLNVLRHQPVVKGEQYQEEEMPEEKKDKKMALIDSFLQQGDRRRIKISEEEQKKENPKDFSLRSLQESNDLMTETLANIYIRQKHFLKAIDIFKQLSLKYPEKNIYFARRIKELEEEINNQ</sequence>
<accession>A0A1T5BXX4</accession>
<dbReference type="STRING" id="889453.SAMN03080601_00689"/>
<feature type="region of interest" description="Disordered" evidence="1">
    <location>
        <begin position="87"/>
        <end position="116"/>
    </location>
</feature>
<proteinExistence type="predicted"/>
<dbReference type="EMBL" id="FUYV01000002">
    <property type="protein sequence ID" value="SKB52208.1"/>
    <property type="molecule type" value="Genomic_DNA"/>
</dbReference>
<dbReference type="Proteomes" id="UP000191055">
    <property type="component" value="Unassembled WGS sequence"/>
</dbReference>
<organism evidence="2 3">
    <name type="scientific">Alkalitalea saponilacus</name>
    <dbReference type="NCBI Taxonomy" id="889453"/>
    <lineage>
        <taxon>Bacteria</taxon>
        <taxon>Pseudomonadati</taxon>
        <taxon>Bacteroidota</taxon>
        <taxon>Bacteroidia</taxon>
        <taxon>Marinilabiliales</taxon>
        <taxon>Marinilabiliaceae</taxon>
        <taxon>Alkalitalea</taxon>
    </lineage>
</organism>
<keyword evidence="3" id="KW-1185">Reference proteome</keyword>
<evidence type="ECO:0000313" key="3">
    <source>
        <dbReference type="Proteomes" id="UP000191055"/>
    </source>
</evidence>
<evidence type="ECO:0000256" key="1">
    <source>
        <dbReference type="SAM" id="MobiDB-lite"/>
    </source>
</evidence>
<evidence type="ECO:0008006" key="4">
    <source>
        <dbReference type="Google" id="ProtNLM"/>
    </source>
</evidence>
<name>A0A1T5BXX4_9BACT</name>